<dbReference type="EMBL" id="FNLO01000003">
    <property type="protein sequence ID" value="SDV47611.1"/>
    <property type="molecule type" value="Genomic_DNA"/>
</dbReference>
<dbReference type="STRING" id="1770053.SAMN05216551_103151"/>
<feature type="domain" description="Insertion element IS402-like" evidence="2">
    <location>
        <begin position="7"/>
        <end position="87"/>
    </location>
</feature>
<dbReference type="Proteomes" id="UP000243719">
    <property type="component" value="Unassembled WGS sequence"/>
</dbReference>
<dbReference type="AlphaFoldDB" id="A0A1H2PMD3"/>
<evidence type="ECO:0000313" key="4">
    <source>
        <dbReference type="Proteomes" id="UP000243719"/>
    </source>
</evidence>
<proteinExistence type="predicted"/>
<feature type="compositionally biased region" description="Polar residues" evidence="1">
    <location>
        <begin position="242"/>
        <end position="251"/>
    </location>
</feature>
<gene>
    <name evidence="3" type="ORF">SAMN05216551_103151</name>
</gene>
<dbReference type="PANTHER" id="PTHR46637:SF1">
    <property type="entry name" value="BLL5188 PROTEIN"/>
    <property type="match status" value="1"/>
</dbReference>
<organism evidence="3 4">
    <name type="scientific">Chitinasiproducens palmae</name>
    <dbReference type="NCBI Taxonomy" id="1770053"/>
    <lineage>
        <taxon>Bacteria</taxon>
        <taxon>Pseudomonadati</taxon>
        <taxon>Pseudomonadota</taxon>
        <taxon>Betaproteobacteria</taxon>
        <taxon>Burkholderiales</taxon>
        <taxon>Burkholderiaceae</taxon>
        <taxon>Chitinasiproducens</taxon>
    </lineage>
</organism>
<protein>
    <submittedName>
        <fullName evidence="3">Transposase of IS4/5 family</fullName>
    </submittedName>
</protein>
<sequence>MKPYVDLTDEQWASVRTLIPELNRRIGSKGRHMRGRPLCDTRAVLNAVLWVMYSGASWASMPRRYPSYQTCHRRFKNWHECGVMKDIAKTLFGPSADAFNQLISSRMRAPIALLARAASGGAAARSAREQARRVPASHRAAVVQRAAALAGAAGRIDALAASTRRLKSVATVDTDVPAKVVKAVKPVKAPKPAKLVGAPRRAIIPKAAPVASGSLARVGVRLSGTGTGTGTRTGKGKAETRATPTSTSVRTGSRAPRAAVRRSLVTV</sequence>
<dbReference type="OrthoDB" id="1551210at2"/>
<name>A0A1H2PMD3_9BURK</name>
<evidence type="ECO:0000259" key="2">
    <source>
        <dbReference type="Pfam" id="PF13340"/>
    </source>
</evidence>
<evidence type="ECO:0000256" key="1">
    <source>
        <dbReference type="SAM" id="MobiDB-lite"/>
    </source>
</evidence>
<dbReference type="Pfam" id="PF13340">
    <property type="entry name" value="DUF4096"/>
    <property type="match status" value="1"/>
</dbReference>
<keyword evidence="4" id="KW-1185">Reference proteome</keyword>
<dbReference type="InterPro" id="IPR025161">
    <property type="entry name" value="IS402-like_dom"/>
</dbReference>
<accession>A0A1H2PMD3</accession>
<reference evidence="3" key="1">
    <citation type="submission" date="2016-09" db="EMBL/GenBank/DDBJ databases">
        <authorList>
            <person name="Capua I."/>
            <person name="De Benedictis P."/>
            <person name="Joannis T."/>
            <person name="Lombin L.H."/>
            <person name="Cattoli G."/>
        </authorList>
    </citation>
    <scope>NUCLEOTIDE SEQUENCE [LARGE SCALE GENOMIC DNA]</scope>
    <source>
        <strain evidence="3">JS23</strain>
    </source>
</reference>
<feature type="region of interest" description="Disordered" evidence="1">
    <location>
        <begin position="222"/>
        <end position="267"/>
    </location>
</feature>
<dbReference type="RefSeq" id="WP_091906261.1">
    <property type="nucleotide sequence ID" value="NZ_FNLO01000003.1"/>
</dbReference>
<evidence type="ECO:0000313" key="3">
    <source>
        <dbReference type="EMBL" id="SDV47611.1"/>
    </source>
</evidence>
<dbReference type="InterPro" id="IPR052909">
    <property type="entry name" value="Transposase_6_like"/>
</dbReference>
<dbReference type="PANTHER" id="PTHR46637">
    <property type="entry name" value="TIS1421-TRANSPOSASE PROTEIN A"/>
    <property type="match status" value="1"/>
</dbReference>